<dbReference type="EMBL" id="BPLR01001178">
    <property type="protein sequence ID" value="GIZ00595.1"/>
    <property type="molecule type" value="Genomic_DNA"/>
</dbReference>
<proteinExistence type="predicted"/>
<evidence type="ECO:0000313" key="1">
    <source>
        <dbReference type="EMBL" id="GIZ00595.1"/>
    </source>
</evidence>
<accession>A0AAV4Y345</accession>
<keyword evidence="2" id="KW-1185">Reference proteome</keyword>
<dbReference type="Proteomes" id="UP001054945">
    <property type="component" value="Unassembled WGS sequence"/>
</dbReference>
<reference evidence="1 2" key="1">
    <citation type="submission" date="2021-06" db="EMBL/GenBank/DDBJ databases">
        <title>Caerostris extrusa draft genome.</title>
        <authorList>
            <person name="Kono N."/>
            <person name="Arakawa K."/>
        </authorList>
    </citation>
    <scope>NUCLEOTIDE SEQUENCE [LARGE SCALE GENOMIC DNA]</scope>
</reference>
<dbReference type="AlphaFoldDB" id="A0AAV4Y345"/>
<sequence>MKVKKEGGGGGICVHASILSPDVTEEPELSARGEIVHHRRGAPRGRPKIMKARGGKQNYYRPFKKCIKQNALGKHLEKRAFHGV</sequence>
<name>A0AAV4Y345_CAEEX</name>
<protein>
    <submittedName>
        <fullName evidence="1">Uncharacterized protein</fullName>
    </submittedName>
</protein>
<gene>
    <name evidence="1" type="ORF">CEXT_694381</name>
</gene>
<evidence type="ECO:0000313" key="2">
    <source>
        <dbReference type="Proteomes" id="UP001054945"/>
    </source>
</evidence>
<organism evidence="1 2">
    <name type="scientific">Caerostris extrusa</name>
    <name type="common">Bark spider</name>
    <name type="synonym">Caerostris bankana</name>
    <dbReference type="NCBI Taxonomy" id="172846"/>
    <lineage>
        <taxon>Eukaryota</taxon>
        <taxon>Metazoa</taxon>
        <taxon>Ecdysozoa</taxon>
        <taxon>Arthropoda</taxon>
        <taxon>Chelicerata</taxon>
        <taxon>Arachnida</taxon>
        <taxon>Araneae</taxon>
        <taxon>Araneomorphae</taxon>
        <taxon>Entelegynae</taxon>
        <taxon>Araneoidea</taxon>
        <taxon>Araneidae</taxon>
        <taxon>Caerostris</taxon>
    </lineage>
</organism>
<comment type="caution">
    <text evidence="1">The sequence shown here is derived from an EMBL/GenBank/DDBJ whole genome shotgun (WGS) entry which is preliminary data.</text>
</comment>